<proteinExistence type="predicted"/>
<comment type="caution">
    <text evidence="1">The sequence shown here is derived from an EMBL/GenBank/DDBJ whole genome shotgun (WGS) entry which is preliminary data.</text>
</comment>
<keyword evidence="2" id="KW-1185">Reference proteome</keyword>
<evidence type="ECO:0000313" key="2">
    <source>
        <dbReference type="Proteomes" id="UP000724584"/>
    </source>
</evidence>
<protein>
    <submittedName>
        <fullName evidence="1">Uncharacterized protein</fullName>
    </submittedName>
</protein>
<accession>A0ACB7P0Y1</accession>
<dbReference type="Proteomes" id="UP000724584">
    <property type="component" value="Unassembled WGS sequence"/>
</dbReference>
<evidence type="ECO:0000313" key="1">
    <source>
        <dbReference type="EMBL" id="KAH6627351.1"/>
    </source>
</evidence>
<sequence length="255" mass="28674">MQSHNEQAWWWLRLRQRGKGMAGWGMGIETDSRGKGYRCVGERVGMETASWWGGEQRMRSVSTHLGHLNHISPIIIISSDLQICAVVWFALWCFCTWLCVSGAPGPRSVVGWKVWSRTQEGGMCGGLVERYIKEPTSRSVLRVGSFYRASSMRRRRSGSIELPASACGVSDLRDLEDVELGLWFDRWWYQRALSSGVARERLALLWLGAKRLRNALKLGTILGKSLAVNCSQSMRQAKKSQVSMIRSRSSDAGSC</sequence>
<organism evidence="1 2">
    <name type="scientific">Chaetomium tenue</name>
    <dbReference type="NCBI Taxonomy" id="1854479"/>
    <lineage>
        <taxon>Eukaryota</taxon>
        <taxon>Fungi</taxon>
        <taxon>Dikarya</taxon>
        <taxon>Ascomycota</taxon>
        <taxon>Pezizomycotina</taxon>
        <taxon>Sordariomycetes</taxon>
        <taxon>Sordariomycetidae</taxon>
        <taxon>Sordariales</taxon>
        <taxon>Chaetomiaceae</taxon>
        <taxon>Chaetomium</taxon>
    </lineage>
</organism>
<dbReference type="EMBL" id="JAGIZQ010000005">
    <property type="protein sequence ID" value="KAH6627351.1"/>
    <property type="molecule type" value="Genomic_DNA"/>
</dbReference>
<gene>
    <name evidence="1" type="ORF">F5144DRAFT_270528</name>
</gene>
<name>A0ACB7P0Y1_9PEZI</name>
<reference evidence="1 2" key="1">
    <citation type="journal article" date="2021" name="Nat. Commun.">
        <title>Genetic determinants of endophytism in the Arabidopsis root mycobiome.</title>
        <authorList>
            <person name="Mesny F."/>
            <person name="Miyauchi S."/>
            <person name="Thiergart T."/>
            <person name="Pickel B."/>
            <person name="Atanasova L."/>
            <person name="Karlsson M."/>
            <person name="Huettel B."/>
            <person name="Barry K.W."/>
            <person name="Haridas S."/>
            <person name="Chen C."/>
            <person name="Bauer D."/>
            <person name="Andreopoulos W."/>
            <person name="Pangilinan J."/>
            <person name="LaButti K."/>
            <person name="Riley R."/>
            <person name="Lipzen A."/>
            <person name="Clum A."/>
            <person name="Drula E."/>
            <person name="Henrissat B."/>
            <person name="Kohler A."/>
            <person name="Grigoriev I.V."/>
            <person name="Martin F.M."/>
            <person name="Hacquard S."/>
        </authorList>
    </citation>
    <scope>NUCLEOTIDE SEQUENCE [LARGE SCALE GENOMIC DNA]</scope>
    <source>
        <strain evidence="1 2">MPI-SDFR-AT-0079</strain>
    </source>
</reference>